<dbReference type="STRING" id="857967.G0QW43"/>
<feature type="transmembrane region" description="Helical" evidence="6">
    <location>
        <begin position="109"/>
        <end position="127"/>
    </location>
</feature>
<dbReference type="InterPro" id="IPR014710">
    <property type="entry name" value="RmlC-like_jellyroll"/>
</dbReference>
<protein>
    <submittedName>
        <fullName evidence="8">Cation channel family protein, putative</fullName>
    </submittedName>
</protein>
<dbReference type="RefSeq" id="XP_004032150.1">
    <property type="nucleotide sequence ID" value="XM_004032102.1"/>
</dbReference>
<gene>
    <name evidence="8" type="ORF">IMG5_129230</name>
</gene>
<feature type="transmembrane region" description="Helical" evidence="6">
    <location>
        <begin position="273"/>
        <end position="297"/>
    </location>
</feature>
<dbReference type="SUPFAM" id="SSF51206">
    <property type="entry name" value="cAMP-binding domain-like"/>
    <property type="match status" value="1"/>
</dbReference>
<dbReference type="Gene3D" id="1.10.287.630">
    <property type="entry name" value="Helix hairpin bin"/>
    <property type="match status" value="1"/>
</dbReference>
<dbReference type="InterPro" id="IPR050818">
    <property type="entry name" value="KCNH_animal-type"/>
</dbReference>
<evidence type="ECO:0000313" key="9">
    <source>
        <dbReference type="Proteomes" id="UP000008983"/>
    </source>
</evidence>
<dbReference type="PROSITE" id="PS50042">
    <property type="entry name" value="CNMP_BINDING_3"/>
    <property type="match status" value="1"/>
</dbReference>
<keyword evidence="3" id="KW-0813">Transport</keyword>
<evidence type="ECO:0000256" key="2">
    <source>
        <dbReference type="ARBA" id="ARBA00022826"/>
    </source>
</evidence>
<dbReference type="eggNOG" id="KOG0500">
    <property type="taxonomic scope" value="Eukaryota"/>
</dbReference>
<evidence type="ECO:0000256" key="1">
    <source>
        <dbReference type="ARBA" id="ARBA00022538"/>
    </source>
</evidence>
<dbReference type="SUPFAM" id="SSF81324">
    <property type="entry name" value="Voltage-gated potassium channels"/>
    <property type="match status" value="1"/>
</dbReference>
<keyword evidence="2" id="KW-0631">Potassium channel</keyword>
<keyword evidence="6" id="KW-1133">Transmembrane helix</keyword>
<dbReference type="Pfam" id="PF07885">
    <property type="entry name" value="Ion_trans_2"/>
    <property type="match status" value="1"/>
</dbReference>
<dbReference type="Gene3D" id="1.10.287.70">
    <property type="match status" value="1"/>
</dbReference>
<evidence type="ECO:0000256" key="5">
    <source>
        <dbReference type="ARBA" id="ARBA00023303"/>
    </source>
</evidence>
<organism evidence="8 9">
    <name type="scientific">Ichthyophthirius multifiliis</name>
    <name type="common">White spot disease agent</name>
    <name type="synonym">Ich</name>
    <dbReference type="NCBI Taxonomy" id="5932"/>
    <lineage>
        <taxon>Eukaryota</taxon>
        <taxon>Sar</taxon>
        <taxon>Alveolata</taxon>
        <taxon>Ciliophora</taxon>
        <taxon>Intramacronucleata</taxon>
        <taxon>Oligohymenophorea</taxon>
        <taxon>Hymenostomatida</taxon>
        <taxon>Ophryoglenina</taxon>
        <taxon>Ichthyophthirius</taxon>
    </lineage>
</organism>
<sequence length="633" mass="76580">MIFIAKYKNIYSLEQKHFKFIRDKSFGGFYERESKQNKIFYYVELVKYIFLDENSPFKTFQPNNLFIITWETILFCFLLFLVFYIPLQVCFSFQNIYIETSTMQNFMKLAPYLLTLDMLININTAYYDKGITINNRQQIIVKYLMFKFWIDIITIVSFIFQSQYKLLFLLRLVQVKHLINKLDENYQIQYKMPITFQLQKLLLVVLLVSHMCACGFHFILKYSTEEQNTWIKNINAENTDWKERYINSLYFSFTTMITVGFGDIVPKNVNEKIYVIIVQVISCGIFAYVVNCIGSIFSDIARKNAEFKQQKYEITDYMLRRNITKDTQMRVIKYLEYIHISSDVGHMKGYNILNLVSKRLRDNIYKEYYGDILQNFKIFSRKFSKDFLKQFSIHIREFTLGPGEVLFNQGELDQRMFFIQNGDIELYIDLQENARQDIILNTLKVFFFLLYIYLYFLFLKSGDYFGQDRFFVHEECKYSARSVNVTQLVFWNFEDFLNIIKQFPNDYVYIQIIIFNILYYFSKKEIFCSFKEKINSKDEMLDINCNSCGKFNHQIINCPLLHYDIDKDVHLKRYMHSIPQERKQNKNQFIQKKYKTLKNYSKIKRKFKLFQKYNKIKEQNQCKLRKLRLKLAE</sequence>
<keyword evidence="6" id="KW-0812">Transmembrane</keyword>
<proteinExistence type="predicted"/>
<keyword evidence="3" id="KW-0406">Ion transport</keyword>
<dbReference type="GO" id="GO:0034702">
    <property type="term" value="C:monoatomic ion channel complex"/>
    <property type="evidence" value="ECO:0007669"/>
    <property type="project" value="UniProtKB-KW"/>
</dbReference>
<keyword evidence="9" id="KW-1185">Reference proteome</keyword>
<dbReference type="InParanoid" id="G0QW43"/>
<feature type="transmembrane region" description="Helical" evidence="6">
    <location>
        <begin position="201"/>
        <end position="223"/>
    </location>
</feature>
<feature type="transmembrane region" description="Helical" evidence="6">
    <location>
        <begin position="65"/>
        <end position="89"/>
    </location>
</feature>
<feature type="transmembrane region" description="Helical" evidence="6">
    <location>
        <begin position="244"/>
        <end position="261"/>
    </location>
</feature>
<evidence type="ECO:0000256" key="4">
    <source>
        <dbReference type="ARBA" id="ARBA00022958"/>
    </source>
</evidence>
<dbReference type="PANTHER" id="PTHR10217">
    <property type="entry name" value="VOLTAGE AND LIGAND GATED POTASSIUM CHANNEL"/>
    <property type="match status" value="1"/>
</dbReference>
<dbReference type="InterPro" id="IPR003938">
    <property type="entry name" value="K_chnl_volt-dep_EAG/ELK/ERG"/>
</dbReference>
<accession>G0QW43</accession>
<dbReference type="CDD" id="cd00038">
    <property type="entry name" value="CAP_ED"/>
    <property type="match status" value="1"/>
</dbReference>
<evidence type="ECO:0000259" key="7">
    <source>
        <dbReference type="PROSITE" id="PS50042"/>
    </source>
</evidence>
<evidence type="ECO:0000256" key="6">
    <source>
        <dbReference type="SAM" id="Phobius"/>
    </source>
</evidence>
<feature type="transmembrane region" description="Helical" evidence="6">
    <location>
        <begin position="507"/>
        <end position="522"/>
    </location>
</feature>
<keyword evidence="6" id="KW-0472">Membrane</keyword>
<dbReference type="InterPro" id="IPR000595">
    <property type="entry name" value="cNMP-bd_dom"/>
</dbReference>
<dbReference type="OMA" id="ITHHNMQ"/>
<keyword evidence="5" id="KW-0407">Ion channel</keyword>
<keyword evidence="3" id="KW-0851">Voltage-gated channel</keyword>
<dbReference type="GO" id="GO:0005249">
    <property type="term" value="F:voltage-gated potassium channel activity"/>
    <property type="evidence" value="ECO:0007669"/>
    <property type="project" value="InterPro"/>
</dbReference>
<dbReference type="InterPro" id="IPR018490">
    <property type="entry name" value="cNMP-bd_dom_sf"/>
</dbReference>
<feature type="transmembrane region" description="Helical" evidence="6">
    <location>
        <begin position="438"/>
        <end position="458"/>
    </location>
</feature>
<dbReference type="GO" id="GO:0042391">
    <property type="term" value="P:regulation of membrane potential"/>
    <property type="evidence" value="ECO:0007669"/>
    <property type="project" value="TreeGrafter"/>
</dbReference>
<dbReference type="EMBL" id="GL983979">
    <property type="protein sequence ID" value="EGR30563.1"/>
    <property type="molecule type" value="Genomic_DNA"/>
</dbReference>
<dbReference type="Gene3D" id="2.60.120.10">
    <property type="entry name" value="Jelly Rolls"/>
    <property type="match status" value="1"/>
</dbReference>
<name>G0QW43_ICHMU</name>
<dbReference type="GO" id="GO:0005886">
    <property type="term" value="C:plasma membrane"/>
    <property type="evidence" value="ECO:0007669"/>
    <property type="project" value="TreeGrafter"/>
</dbReference>
<evidence type="ECO:0000256" key="3">
    <source>
        <dbReference type="ARBA" id="ARBA00022882"/>
    </source>
</evidence>
<dbReference type="Proteomes" id="UP000008983">
    <property type="component" value="Unassembled WGS sequence"/>
</dbReference>
<feature type="transmembrane region" description="Helical" evidence="6">
    <location>
        <begin position="139"/>
        <end position="160"/>
    </location>
</feature>
<dbReference type="PRINTS" id="PR01463">
    <property type="entry name" value="EAGCHANLFMLY"/>
</dbReference>
<dbReference type="GeneID" id="14906675"/>
<keyword evidence="4" id="KW-0630">Potassium</keyword>
<keyword evidence="1" id="KW-0633">Potassium transport</keyword>
<dbReference type="PANTHER" id="PTHR10217:SF435">
    <property type="entry name" value="POTASSIUM VOLTAGE-GATED CHANNEL PROTEIN EAG"/>
    <property type="match status" value="1"/>
</dbReference>
<feature type="domain" description="Cyclic nucleotide-binding" evidence="7">
    <location>
        <begin position="379"/>
        <end position="485"/>
    </location>
</feature>
<reference evidence="8 9" key="1">
    <citation type="submission" date="2011-07" db="EMBL/GenBank/DDBJ databases">
        <authorList>
            <person name="Coyne R."/>
            <person name="Brami D."/>
            <person name="Johnson J."/>
            <person name="Hostetler J."/>
            <person name="Hannick L."/>
            <person name="Clark T."/>
            <person name="Cassidy-Hanley D."/>
            <person name="Inman J."/>
        </authorList>
    </citation>
    <scope>NUCLEOTIDE SEQUENCE [LARGE SCALE GENOMIC DNA]</scope>
    <source>
        <strain evidence="8 9">G5</strain>
    </source>
</reference>
<dbReference type="OrthoDB" id="73653at2759"/>
<dbReference type="AlphaFoldDB" id="G0QW43"/>
<dbReference type="InterPro" id="IPR013099">
    <property type="entry name" value="K_chnl_dom"/>
</dbReference>
<evidence type="ECO:0000313" key="8">
    <source>
        <dbReference type="EMBL" id="EGR30563.1"/>
    </source>
</evidence>